<dbReference type="Gene3D" id="3.40.605.10">
    <property type="entry name" value="Aldehyde Dehydrogenase, Chain A, domain 1"/>
    <property type="match status" value="1"/>
</dbReference>
<feature type="domain" description="Aldehyde dehydrogenase" evidence="2">
    <location>
        <begin position="25"/>
        <end position="499"/>
    </location>
</feature>
<sequence length="507" mass="53907">MAYEVPFKLNRPDLLETNAYVGGQFVPAQSGSTFEVIDPGTDKPWARVSDNTAADVSATVQSAHDAFLKYRSISPRTRAQWLYKWDALIREHKQDIATILVYETGKPLAEAIGELDYSLSFTWWFAGEAERIQGTAFTPALPGRRVLTIKQPLGVAAALVPWNFPIAMVLRKAGAALAAGCTMIVKPSPETPMSALAVAKLATEAGFPPGVLNILPTSLENTPSLSEALCRHPLVKKISFTGSTRVGKLIASHCSSTLKKLTLELGGNCPALVFDDADVGRAAGQLLGLKWRHAGQACVTVNRFLVQAGIYERFVAHFAAETARTVVVGHGAGAGATMGPVTTPRGVERAERVVADAVAKGARLVCGGKRAAGVVGGAGCEKGYFFEPTILADMPSGDRATLVGCEEVFAPVAAFYRFETEEEAVRLANDTPMGLASYAFTQDVDRLWRLFENLEAGMIGLNTGNSSAAESPFGGMKDSGYGKESGKDVAVNEYLVTKTGTLTVEGV</sequence>
<name>A0ABR3TUM2_9PEZI</name>
<dbReference type="SUPFAM" id="SSF53720">
    <property type="entry name" value="ALDH-like"/>
    <property type="match status" value="1"/>
</dbReference>
<dbReference type="CDD" id="cd07103">
    <property type="entry name" value="ALDH_F5_SSADH_GabD"/>
    <property type="match status" value="1"/>
</dbReference>
<dbReference type="InterPro" id="IPR016163">
    <property type="entry name" value="Ald_DH_C"/>
</dbReference>
<dbReference type="InterPro" id="IPR050740">
    <property type="entry name" value="Aldehyde_DH_Superfamily"/>
</dbReference>
<dbReference type="EMBL" id="JAKEKT020000021">
    <property type="protein sequence ID" value="KAL1644916.1"/>
    <property type="molecule type" value="Genomic_DNA"/>
</dbReference>
<evidence type="ECO:0000256" key="1">
    <source>
        <dbReference type="ARBA" id="ARBA00023002"/>
    </source>
</evidence>
<gene>
    <name evidence="3" type="ORF">SLS58_003987</name>
</gene>
<reference evidence="3 4" key="1">
    <citation type="journal article" date="2023" name="Plant Dis.">
        <title>First Report of Diplodia intermedia Causing Canker and Dieback Diseases on Apple Trees in Canada.</title>
        <authorList>
            <person name="Ellouze W."/>
            <person name="Ilyukhin E."/>
            <person name="Sulman M."/>
            <person name="Ali S."/>
        </authorList>
    </citation>
    <scope>NUCLEOTIDE SEQUENCE [LARGE SCALE GENOMIC DNA]</scope>
    <source>
        <strain evidence="3 4">M45-28</strain>
    </source>
</reference>
<protein>
    <recommendedName>
        <fullName evidence="2">Aldehyde dehydrogenase domain-containing protein</fullName>
    </recommendedName>
</protein>
<evidence type="ECO:0000313" key="3">
    <source>
        <dbReference type="EMBL" id="KAL1644916.1"/>
    </source>
</evidence>
<organism evidence="3 4">
    <name type="scientific">Diplodia intermedia</name>
    <dbReference type="NCBI Taxonomy" id="856260"/>
    <lineage>
        <taxon>Eukaryota</taxon>
        <taxon>Fungi</taxon>
        <taxon>Dikarya</taxon>
        <taxon>Ascomycota</taxon>
        <taxon>Pezizomycotina</taxon>
        <taxon>Dothideomycetes</taxon>
        <taxon>Dothideomycetes incertae sedis</taxon>
        <taxon>Botryosphaeriales</taxon>
        <taxon>Botryosphaeriaceae</taxon>
        <taxon>Diplodia</taxon>
    </lineage>
</organism>
<keyword evidence="1" id="KW-0560">Oxidoreductase</keyword>
<proteinExistence type="predicted"/>
<dbReference type="Gene3D" id="3.40.309.10">
    <property type="entry name" value="Aldehyde Dehydrogenase, Chain A, domain 2"/>
    <property type="match status" value="1"/>
</dbReference>
<keyword evidence="4" id="KW-1185">Reference proteome</keyword>
<dbReference type="Pfam" id="PF00171">
    <property type="entry name" value="Aldedh"/>
    <property type="match status" value="1"/>
</dbReference>
<dbReference type="PANTHER" id="PTHR43353:SF7">
    <property type="entry name" value="SUCCINATE SEMIALDEHYDE DEHYDROGENASE (EUROFUNG)"/>
    <property type="match status" value="1"/>
</dbReference>
<evidence type="ECO:0000313" key="4">
    <source>
        <dbReference type="Proteomes" id="UP001521184"/>
    </source>
</evidence>
<dbReference type="InterPro" id="IPR016162">
    <property type="entry name" value="Ald_DH_N"/>
</dbReference>
<evidence type="ECO:0000259" key="2">
    <source>
        <dbReference type="Pfam" id="PF00171"/>
    </source>
</evidence>
<dbReference type="InterPro" id="IPR015590">
    <property type="entry name" value="Aldehyde_DH_dom"/>
</dbReference>
<dbReference type="PANTHER" id="PTHR43353">
    <property type="entry name" value="SUCCINATE-SEMIALDEHYDE DEHYDROGENASE, MITOCHONDRIAL"/>
    <property type="match status" value="1"/>
</dbReference>
<accession>A0ABR3TUM2</accession>
<comment type="caution">
    <text evidence="3">The sequence shown here is derived from an EMBL/GenBank/DDBJ whole genome shotgun (WGS) entry which is preliminary data.</text>
</comment>
<dbReference type="InterPro" id="IPR016161">
    <property type="entry name" value="Ald_DH/histidinol_DH"/>
</dbReference>
<dbReference type="Proteomes" id="UP001521184">
    <property type="component" value="Unassembled WGS sequence"/>
</dbReference>